<protein>
    <submittedName>
        <fullName evidence="2">Calcium:proton antiporter</fullName>
    </submittedName>
</protein>
<feature type="transmembrane region" description="Helical" evidence="1">
    <location>
        <begin position="41"/>
        <end position="62"/>
    </location>
</feature>
<keyword evidence="1" id="KW-1133">Transmembrane helix</keyword>
<dbReference type="EMBL" id="DXBY01000275">
    <property type="protein sequence ID" value="HIZ37253.1"/>
    <property type="molecule type" value="Genomic_DNA"/>
</dbReference>
<reference evidence="2" key="2">
    <citation type="submission" date="2021-04" db="EMBL/GenBank/DDBJ databases">
        <authorList>
            <person name="Gilroy R."/>
        </authorList>
    </citation>
    <scope>NUCLEOTIDE SEQUENCE</scope>
    <source>
        <strain evidence="2">ChiGjej4B4-7305</strain>
    </source>
</reference>
<dbReference type="Proteomes" id="UP000824037">
    <property type="component" value="Unassembled WGS sequence"/>
</dbReference>
<feature type="non-terminal residue" evidence="2">
    <location>
        <position position="84"/>
    </location>
</feature>
<proteinExistence type="predicted"/>
<evidence type="ECO:0000313" key="3">
    <source>
        <dbReference type="Proteomes" id="UP000824037"/>
    </source>
</evidence>
<comment type="caution">
    <text evidence="2">The sequence shown here is derived from an EMBL/GenBank/DDBJ whole genome shotgun (WGS) entry which is preliminary data.</text>
</comment>
<dbReference type="AlphaFoldDB" id="A0A9D2J5E8"/>
<keyword evidence="1" id="KW-0812">Transmembrane</keyword>
<feature type="transmembrane region" description="Helical" evidence="1">
    <location>
        <begin position="12"/>
        <end position="35"/>
    </location>
</feature>
<organism evidence="2 3">
    <name type="scientific">Candidatus Ruania gallistercoris</name>
    <dbReference type="NCBI Taxonomy" id="2838746"/>
    <lineage>
        <taxon>Bacteria</taxon>
        <taxon>Bacillati</taxon>
        <taxon>Actinomycetota</taxon>
        <taxon>Actinomycetes</taxon>
        <taxon>Micrococcales</taxon>
        <taxon>Ruaniaceae</taxon>
        <taxon>Ruania</taxon>
    </lineage>
</organism>
<evidence type="ECO:0000313" key="2">
    <source>
        <dbReference type="EMBL" id="HIZ37253.1"/>
    </source>
</evidence>
<accession>A0A9D2J5E8</accession>
<name>A0A9D2J5E8_9MICO</name>
<sequence>MSTLLRSILTPAALTRLAVGWVTFLAVLAAGPLLAPPVPTPLLIGALLVIIAVILLCAFGVVGEAEHLARRLGDPYGSLVLTLS</sequence>
<evidence type="ECO:0000256" key="1">
    <source>
        <dbReference type="SAM" id="Phobius"/>
    </source>
</evidence>
<keyword evidence="1" id="KW-0472">Membrane</keyword>
<gene>
    <name evidence="2" type="ORF">H9815_15870</name>
</gene>
<reference evidence="2" key="1">
    <citation type="journal article" date="2021" name="PeerJ">
        <title>Extensive microbial diversity within the chicken gut microbiome revealed by metagenomics and culture.</title>
        <authorList>
            <person name="Gilroy R."/>
            <person name="Ravi A."/>
            <person name="Getino M."/>
            <person name="Pursley I."/>
            <person name="Horton D.L."/>
            <person name="Alikhan N.F."/>
            <person name="Baker D."/>
            <person name="Gharbi K."/>
            <person name="Hall N."/>
            <person name="Watson M."/>
            <person name="Adriaenssens E.M."/>
            <person name="Foster-Nyarko E."/>
            <person name="Jarju S."/>
            <person name="Secka A."/>
            <person name="Antonio M."/>
            <person name="Oren A."/>
            <person name="Chaudhuri R.R."/>
            <person name="La Ragione R."/>
            <person name="Hildebrand F."/>
            <person name="Pallen M.J."/>
        </authorList>
    </citation>
    <scope>NUCLEOTIDE SEQUENCE</scope>
    <source>
        <strain evidence="2">ChiGjej4B4-7305</strain>
    </source>
</reference>